<reference evidence="2" key="1">
    <citation type="submission" date="2014-09" db="EMBL/GenBank/DDBJ databases">
        <authorList>
            <person name="Magalhaes I.L.F."/>
            <person name="Oliveira U."/>
            <person name="Santos F.R."/>
            <person name="Vidigal T.H.D.A."/>
            <person name="Brescovit A.D."/>
            <person name="Santos A.J."/>
        </authorList>
    </citation>
    <scope>NUCLEOTIDE SEQUENCE</scope>
    <source>
        <tissue evidence="2">Shoot tissue taken approximately 20 cm above the soil surface</tissue>
    </source>
</reference>
<reference evidence="2" key="2">
    <citation type="journal article" date="2015" name="Data Brief">
        <title>Shoot transcriptome of the giant reed, Arundo donax.</title>
        <authorList>
            <person name="Barrero R.A."/>
            <person name="Guerrero F.D."/>
            <person name="Moolhuijzen P."/>
            <person name="Goolsby J.A."/>
            <person name="Tidwell J."/>
            <person name="Bellgard S.E."/>
            <person name="Bellgard M.I."/>
        </authorList>
    </citation>
    <scope>NUCLEOTIDE SEQUENCE</scope>
    <source>
        <tissue evidence="2">Shoot tissue taken approximately 20 cm above the soil surface</tissue>
    </source>
</reference>
<dbReference type="SUPFAM" id="SSF56672">
    <property type="entry name" value="DNA/RNA polymerases"/>
    <property type="match status" value="1"/>
</dbReference>
<dbReference type="InterPro" id="IPR043502">
    <property type="entry name" value="DNA/RNA_pol_sf"/>
</dbReference>
<organism evidence="2">
    <name type="scientific">Arundo donax</name>
    <name type="common">Giant reed</name>
    <name type="synonym">Donax arundinaceus</name>
    <dbReference type="NCBI Taxonomy" id="35708"/>
    <lineage>
        <taxon>Eukaryota</taxon>
        <taxon>Viridiplantae</taxon>
        <taxon>Streptophyta</taxon>
        <taxon>Embryophyta</taxon>
        <taxon>Tracheophyta</taxon>
        <taxon>Spermatophyta</taxon>
        <taxon>Magnoliopsida</taxon>
        <taxon>Liliopsida</taxon>
        <taxon>Poales</taxon>
        <taxon>Poaceae</taxon>
        <taxon>PACMAD clade</taxon>
        <taxon>Arundinoideae</taxon>
        <taxon>Arundineae</taxon>
        <taxon>Arundo</taxon>
    </lineage>
</organism>
<protein>
    <recommendedName>
        <fullName evidence="1">Reverse transcriptase domain-containing protein</fullName>
    </recommendedName>
</protein>
<dbReference type="PROSITE" id="PS50878">
    <property type="entry name" value="RT_POL"/>
    <property type="match status" value="1"/>
</dbReference>
<name>A0A0A9AE32_ARUDO</name>
<sequence>MHDFYENLLGTALPRPSSLNLPYFHREGADLSALDDPFSEEEVWNTIKSLPSDRAPGPDGYTGRFYKVAWSVIKFDMMAALITLQQGNPQKLWLLNSACMTLIPKKVDAVNAGDFRPISLVHSSAKLVTKILANRLAPHLNSLVSSNQNAFICGRCIHDNYMMVQQTIKLLQRRKVPNLFLKLDISKAFDSVSWSLLEVLAHLGFGPLWCNLVSNLLATSSTQILLNGEPGESIKHQHGLRQGDPLSPMMFILIMDVLNSLFIKAGDEGLLQPLSSRSTRQRVSLYANDVALFIRPAEEEFQITKDILDYFGSASGLQTNQFQIRSCDVVICCLGSRRSPIASLDGRPH</sequence>
<accession>A0A0A9AE32</accession>
<dbReference type="PANTHER" id="PTHR31635">
    <property type="entry name" value="REVERSE TRANSCRIPTASE DOMAIN-CONTAINING PROTEIN-RELATED"/>
    <property type="match status" value="1"/>
</dbReference>
<dbReference type="PANTHER" id="PTHR31635:SF196">
    <property type="entry name" value="REVERSE TRANSCRIPTASE DOMAIN-CONTAINING PROTEIN-RELATED"/>
    <property type="match status" value="1"/>
</dbReference>
<dbReference type="AlphaFoldDB" id="A0A0A9AE32"/>
<evidence type="ECO:0000313" key="2">
    <source>
        <dbReference type="EMBL" id="JAD49909.1"/>
    </source>
</evidence>
<proteinExistence type="predicted"/>
<dbReference type="InterPro" id="IPR000477">
    <property type="entry name" value="RT_dom"/>
</dbReference>
<dbReference type="EMBL" id="GBRH01247986">
    <property type="protein sequence ID" value="JAD49909.1"/>
    <property type="molecule type" value="Transcribed_RNA"/>
</dbReference>
<dbReference type="CDD" id="cd01650">
    <property type="entry name" value="RT_nLTR_like"/>
    <property type="match status" value="1"/>
</dbReference>
<evidence type="ECO:0000259" key="1">
    <source>
        <dbReference type="PROSITE" id="PS50878"/>
    </source>
</evidence>
<dbReference type="Pfam" id="PF00078">
    <property type="entry name" value="RVT_1"/>
    <property type="match status" value="1"/>
</dbReference>
<feature type="domain" description="Reverse transcriptase" evidence="1">
    <location>
        <begin position="84"/>
        <end position="349"/>
    </location>
</feature>